<dbReference type="PANTHER" id="PTHR31589:SF223">
    <property type="entry name" value="PROTEIN, PUTATIVE (DUF239)-RELATED"/>
    <property type="match status" value="1"/>
</dbReference>
<dbReference type="AlphaFoldDB" id="A0A922IWB9"/>
<dbReference type="InterPro" id="IPR053168">
    <property type="entry name" value="Glutamic_endopeptidase"/>
</dbReference>
<feature type="domain" description="Neprosin PEP catalytic" evidence="1">
    <location>
        <begin position="80"/>
        <end position="337"/>
    </location>
</feature>
<protein>
    <recommendedName>
        <fullName evidence="1">Neprosin PEP catalytic domain-containing protein</fullName>
    </recommendedName>
</protein>
<dbReference type="PANTHER" id="PTHR31589">
    <property type="entry name" value="PROTEIN, PUTATIVE (DUF239)-RELATED-RELATED"/>
    <property type="match status" value="1"/>
</dbReference>
<reference evidence="2" key="1">
    <citation type="submission" date="2021-01" db="EMBL/GenBank/DDBJ databases">
        <authorList>
            <person name="Lovell J.T."/>
            <person name="Bentley N."/>
            <person name="Bhattarai G."/>
            <person name="Jenkins J.W."/>
            <person name="Sreedasyam A."/>
            <person name="Alarcon Y."/>
            <person name="Bock C."/>
            <person name="Boston L."/>
            <person name="Carlson J."/>
            <person name="Cervantes K."/>
            <person name="Clermont K."/>
            <person name="Krom N."/>
            <person name="Kubenka K."/>
            <person name="Mamidi S."/>
            <person name="Mattison C."/>
            <person name="Monteros M."/>
            <person name="Pisani C."/>
            <person name="Plott C."/>
            <person name="Rajasekar S."/>
            <person name="Rhein H.S."/>
            <person name="Rohla C."/>
            <person name="Song M."/>
            <person name="Hilaire R.S."/>
            <person name="Shu S."/>
            <person name="Wells L."/>
            <person name="Wang X."/>
            <person name="Webber J."/>
            <person name="Heerema R.J."/>
            <person name="Klein P."/>
            <person name="Conner P."/>
            <person name="Grauke L."/>
            <person name="Grimwood J."/>
            <person name="Schmutz J."/>
            <person name="Randall J.J."/>
        </authorList>
    </citation>
    <scope>NUCLEOTIDE SEQUENCE</scope>
    <source>
        <tissue evidence="2">Leaf</tissue>
    </source>
</reference>
<proteinExistence type="predicted"/>
<dbReference type="Pfam" id="PF14365">
    <property type="entry name" value="Neprosin_AP"/>
    <property type="match status" value="1"/>
</dbReference>
<gene>
    <name evidence="2" type="ORF">I3842_12G107400</name>
</gene>
<accession>A0A922IWB9</accession>
<organism evidence="2 3">
    <name type="scientific">Carya illinoinensis</name>
    <name type="common">Pecan</name>
    <dbReference type="NCBI Taxonomy" id="32201"/>
    <lineage>
        <taxon>Eukaryota</taxon>
        <taxon>Viridiplantae</taxon>
        <taxon>Streptophyta</taxon>
        <taxon>Embryophyta</taxon>
        <taxon>Tracheophyta</taxon>
        <taxon>Spermatophyta</taxon>
        <taxon>Magnoliopsida</taxon>
        <taxon>eudicotyledons</taxon>
        <taxon>Gunneridae</taxon>
        <taxon>Pentapetalae</taxon>
        <taxon>rosids</taxon>
        <taxon>fabids</taxon>
        <taxon>Fagales</taxon>
        <taxon>Juglandaceae</taxon>
        <taxon>Carya</taxon>
    </lineage>
</organism>
<dbReference type="EMBL" id="CM031836">
    <property type="protein sequence ID" value="KAG6685341.1"/>
    <property type="molecule type" value="Genomic_DNA"/>
</dbReference>
<name>A0A922IWB9_CARIL</name>
<evidence type="ECO:0000313" key="2">
    <source>
        <dbReference type="EMBL" id="KAG6685341.1"/>
    </source>
</evidence>
<dbReference type="Pfam" id="PF03080">
    <property type="entry name" value="Neprosin"/>
    <property type="match status" value="1"/>
</dbReference>
<evidence type="ECO:0000313" key="3">
    <source>
        <dbReference type="Proteomes" id="UP000811246"/>
    </source>
</evidence>
<sequence>MAYIYDCIDFYKQPGFSHPFWKNTPFQTKRKLFMEAMKTNVSLPLSFGLKDGGCPYGTVPIMRIDEDGLTRAKMSSKLYLTEPGHHYAILQTKPDLTKKIEGIQASFSCFNAKGIDGSQYSSFRMMLSNNLDSIKTGLTVNPLLFKDNKTRIFTHVVMDGRTQCFNYQCPGYIHLNPQIPLGNPINHVSVVGGDQQYATKLQVRKEYINTTELGWTLRVEENIVLGFWPTTIFNKLREFGNYADWGGEVYSPLDQPSPAMGTGIRPRGYQWSTANSAHSRFVAIIYEDFQSEFERPSYVDTKVYESDPKTYTILNIGHRKKMFGDYLILYDGPGGITSN</sequence>
<comment type="caution">
    <text evidence="2">The sequence shown here is derived from an EMBL/GenBank/DDBJ whole genome shotgun (WGS) entry which is preliminary data.</text>
</comment>
<dbReference type="InterPro" id="IPR004314">
    <property type="entry name" value="Neprosin"/>
</dbReference>
<dbReference type="InterPro" id="IPR025521">
    <property type="entry name" value="Neprosin_propep"/>
</dbReference>
<dbReference type="Proteomes" id="UP000811246">
    <property type="component" value="Chromosome 12"/>
</dbReference>
<evidence type="ECO:0000259" key="1">
    <source>
        <dbReference type="PROSITE" id="PS52045"/>
    </source>
</evidence>
<dbReference type="PROSITE" id="PS52045">
    <property type="entry name" value="NEPROSIN_PEP_CD"/>
    <property type="match status" value="1"/>
</dbReference>